<evidence type="ECO:0000256" key="1">
    <source>
        <dbReference type="ARBA" id="ARBA00022490"/>
    </source>
</evidence>
<reference evidence="5" key="1">
    <citation type="journal article" date="2015" name="Nature">
        <title>Complex archaea that bridge the gap between prokaryotes and eukaryotes.</title>
        <authorList>
            <person name="Spang A."/>
            <person name="Saw J.H."/>
            <person name="Jorgensen S.L."/>
            <person name="Zaremba-Niedzwiedzka K."/>
            <person name="Martijn J."/>
            <person name="Lind A.E."/>
            <person name="van Eijk R."/>
            <person name="Schleper C."/>
            <person name="Guy L."/>
            <person name="Ettema T.J."/>
        </authorList>
    </citation>
    <scope>NUCLEOTIDE SEQUENCE</scope>
</reference>
<comment type="caution">
    <text evidence="5">The sequence shown here is derived from an EMBL/GenBank/DDBJ whole genome shotgun (WGS) entry which is preliminary data.</text>
</comment>
<sequence>MYAEHASTGWRLGSVALRYRQPSAGRGDWSRGGWAKVAGRFRSMLQSVGAAEDVPRGHGPVARSTRLARLEAVLFLSGGPQGSRKLAELACLEDGTRARTLVGALNRLYDTQGSAFRVEEVAGGFQLMTRPKFAPWLRRLHNATVEVRLSAPTMETLAVVAYRQPVLRAEIEAVRGVQCGEILRQLIERDLVRIAGRSEELGRPFLYGTTKQFLQ</sequence>
<dbReference type="PANTHER" id="PTHR34298:SF2">
    <property type="entry name" value="SEGREGATION AND CONDENSATION PROTEIN B"/>
    <property type="match status" value="1"/>
</dbReference>
<protein>
    <recommendedName>
        <fullName evidence="6">SMC-Scp complex subunit ScpB</fullName>
    </recommendedName>
</protein>
<dbReference type="PANTHER" id="PTHR34298">
    <property type="entry name" value="SEGREGATION AND CONDENSATION PROTEIN B"/>
    <property type="match status" value="1"/>
</dbReference>
<proteinExistence type="predicted"/>
<keyword evidence="3" id="KW-0159">Chromosome partition</keyword>
<keyword evidence="2" id="KW-0132">Cell division</keyword>
<accession>A0A0F9AVV4</accession>
<dbReference type="EMBL" id="LAZR01055444">
    <property type="protein sequence ID" value="KKK76351.1"/>
    <property type="molecule type" value="Genomic_DNA"/>
</dbReference>
<keyword evidence="1" id="KW-0963">Cytoplasm</keyword>
<dbReference type="SUPFAM" id="SSF46785">
    <property type="entry name" value="Winged helix' DNA-binding domain"/>
    <property type="match status" value="2"/>
</dbReference>
<dbReference type="Pfam" id="PF04079">
    <property type="entry name" value="SMC_ScpB"/>
    <property type="match status" value="1"/>
</dbReference>
<feature type="non-terminal residue" evidence="5">
    <location>
        <position position="215"/>
    </location>
</feature>
<dbReference type="InterPro" id="IPR036390">
    <property type="entry name" value="WH_DNA-bd_sf"/>
</dbReference>
<dbReference type="Gene3D" id="1.10.10.10">
    <property type="entry name" value="Winged helix-like DNA-binding domain superfamily/Winged helix DNA-binding domain"/>
    <property type="match status" value="2"/>
</dbReference>
<evidence type="ECO:0000256" key="4">
    <source>
        <dbReference type="ARBA" id="ARBA00023306"/>
    </source>
</evidence>
<dbReference type="NCBIfam" id="TIGR00281">
    <property type="entry name" value="SMC-Scp complex subunit ScpB"/>
    <property type="match status" value="1"/>
</dbReference>
<dbReference type="GO" id="GO:0051301">
    <property type="term" value="P:cell division"/>
    <property type="evidence" value="ECO:0007669"/>
    <property type="project" value="UniProtKB-KW"/>
</dbReference>
<evidence type="ECO:0008006" key="6">
    <source>
        <dbReference type="Google" id="ProtNLM"/>
    </source>
</evidence>
<dbReference type="AlphaFoldDB" id="A0A0F9AVV4"/>
<dbReference type="GO" id="GO:0051304">
    <property type="term" value="P:chromosome separation"/>
    <property type="evidence" value="ECO:0007669"/>
    <property type="project" value="InterPro"/>
</dbReference>
<dbReference type="InterPro" id="IPR005234">
    <property type="entry name" value="ScpB_csome_segregation"/>
</dbReference>
<evidence type="ECO:0000313" key="5">
    <source>
        <dbReference type="EMBL" id="KKK76351.1"/>
    </source>
</evidence>
<gene>
    <name evidence="5" type="ORF">LCGC14_2864530</name>
</gene>
<evidence type="ECO:0000256" key="3">
    <source>
        <dbReference type="ARBA" id="ARBA00022829"/>
    </source>
</evidence>
<dbReference type="InterPro" id="IPR036388">
    <property type="entry name" value="WH-like_DNA-bd_sf"/>
</dbReference>
<organism evidence="5">
    <name type="scientific">marine sediment metagenome</name>
    <dbReference type="NCBI Taxonomy" id="412755"/>
    <lineage>
        <taxon>unclassified sequences</taxon>
        <taxon>metagenomes</taxon>
        <taxon>ecological metagenomes</taxon>
    </lineage>
</organism>
<keyword evidence="4" id="KW-0131">Cell cycle</keyword>
<name>A0A0F9AVV4_9ZZZZ</name>
<evidence type="ECO:0000256" key="2">
    <source>
        <dbReference type="ARBA" id="ARBA00022618"/>
    </source>
</evidence>